<evidence type="ECO:0000256" key="2">
    <source>
        <dbReference type="ARBA" id="ARBA00022490"/>
    </source>
</evidence>
<dbReference type="GO" id="GO:0016887">
    <property type="term" value="F:ATP hydrolysis activity"/>
    <property type="evidence" value="ECO:0007669"/>
    <property type="project" value="InterPro"/>
</dbReference>
<proteinExistence type="inferred from homology"/>
<dbReference type="GO" id="GO:0005524">
    <property type="term" value="F:ATP binding"/>
    <property type="evidence" value="ECO:0007669"/>
    <property type="project" value="UniProtKB-KW"/>
</dbReference>
<accession>A0A6J4JTB8</accession>
<dbReference type="AlphaFoldDB" id="A0A6J4JTB8"/>
<dbReference type="GO" id="GO:0004518">
    <property type="term" value="F:nuclease activity"/>
    <property type="evidence" value="ECO:0007669"/>
    <property type="project" value="UniProtKB-KW"/>
</dbReference>
<keyword evidence="9" id="KW-0862">Zinc</keyword>
<comment type="subcellular location">
    <subcellularLocation>
        <location evidence="1">Cytoplasm</location>
    </subcellularLocation>
</comment>
<dbReference type="NCBIfam" id="TIGR00630">
    <property type="entry name" value="uvra"/>
    <property type="match status" value="1"/>
</dbReference>
<keyword evidence="12" id="KW-0238">DNA-binding</keyword>
<dbReference type="SMART" id="SM00382">
    <property type="entry name" value="AAA"/>
    <property type="match status" value="1"/>
</dbReference>
<sequence length="957" mass="106121">MRDTIAVRGAKEHNLQHIDVEIPRDKLVVVTGLSGSGKSSLAFDTIYAEGQRRFFESLSAFQKKFAAQLKKPDVDFVFGLSPVISIEQKSVTKNPRSTVGTMTDLYDYLRLLYATAGVAHCPRCKEEVPVKTPAQIAERVLALPDGTLVELCAPVFKIYGEDYTYLLADIRTKGYRRVRIDDDLCDISDDLELDETRDYDLEVVIDRFVVKREIDKNLLAAVQNGLRVGEGFLRVRLLSTPGRKEVDEDAFFDGFACPDHHTTMGQPHPAYFGFNEGDGPCLTCSGLGTYLKVHPDLLVPDRTRSIKGGAFIPEAFKYDKNLWAGRLMYSLARHVGFSLDTPFCDLPPEAVDAVFYGTRGERFPLVLPEGAKSGDQHVGKLFRFDGIIHDIERRYKHYRKQQVAHTWMETYLRRVMVEHTCPDCRGRKLKPQRFLVTVGGRDIHAVGELSIQELCCFLQSAPLPARQRQAGEQIVREITTRLELLLGIGLDYLNLNRRAMTLSGGESQRIRLSTQISSGLMGMLYVLDEPSIGLHPKDNVKLIQTLKRLRDIGNTVIVVEHDEETIRAADHIVELGPGPGVHGGRVVAQGTLEEVLASPDSPTGQYLSGRKRIARPAHRRAPQHDRTLTVCGARHNNLKNITVEIPLGVFTCVTGASGSGKSTLINEILSKKLYSLFHDSRVLSGEHDALLGVEYLSDVVNIDQSPIGRSPRSNPATYIGVYDEIRRLFTELPESRARGYGPGRFSFNVKGGRCEECGGEGIVTTHLHFMPDVENPCGVCKGARYNEETLEVKLRGKTIADVLFMTIEEAERFFQGHALVAHKLHVLNDLGLGYLQLGQSSTTLSGGEAQRVKLAYELGKIKRGGRNLYILDEPTTGLHLADIQRLLDSLNRLVDAGNTVLVIEHHLDVIKTADHVIDLGPDGGKHGGEVIATGTPEDIVADPRSHTGRFLRGVLEA</sequence>
<keyword evidence="10" id="KW-0067">ATP-binding</keyword>
<evidence type="ECO:0000256" key="15">
    <source>
        <dbReference type="ARBA" id="ARBA00039316"/>
    </source>
</evidence>
<evidence type="ECO:0000256" key="7">
    <source>
        <dbReference type="ARBA" id="ARBA00022769"/>
    </source>
</evidence>
<dbReference type="InterPro" id="IPR017871">
    <property type="entry name" value="ABC_transporter-like_CS"/>
</dbReference>
<evidence type="ECO:0000256" key="13">
    <source>
        <dbReference type="ARBA" id="ARBA00023204"/>
    </source>
</evidence>
<dbReference type="EMBL" id="CADCTO010000552">
    <property type="protein sequence ID" value="CAA9286682.1"/>
    <property type="molecule type" value="Genomic_DNA"/>
</dbReference>
<dbReference type="InterPro" id="IPR041552">
    <property type="entry name" value="UvrA_DNA-bd"/>
</dbReference>
<dbReference type="GO" id="GO:0006289">
    <property type="term" value="P:nucleotide-excision repair"/>
    <property type="evidence" value="ECO:0007669"/>
    <property type="project" value="InterPro"/>
</dbReference>
<evidence type="ECO:0000256" key="6">
    <source>
        <dbReference type="ARBA" id="ARBA00022763"/>
    </source>
</evidence>
<dbReference type="PANTHER" id="PTHR43152:SF3">
    <property type="entry name" value="UVRABC SYSTEM PROTEIN A"/>
    <property type="match status" value="1"/>
</dbReference>
<dbReference type="InterPro" id="IPR003439">
    <property type="entry name" value="ABC_transporter-like_ATP-bd"/>
</dbReference>
<evidence type="ECO:0000256" key="5">
    <source>
        <dbReference type="ARBA" id="ARBA00022741"/>
    </source>
</evidence>
<evidence type="ECO:0000256" key="8">
    <source>
        <dbReference type="ARBA" id="ARBA00022771"/>
    </source>
</evidence>
<dbReference type="GO" id="GO:0008270">
    <property type="term" value="F:zinc ion binding"/>
    <property type="evidence" value="ECO:0007669"/>
    <property type="project" value="UniProtKB-KW"/>
</dbReference>
<dbReference type="SUPFAM" id="SSF52540">
    <property type="entry name" value="P-loop containing nucleoside triphosphate hydrolases"/>
    <property type="match status" value="2"/>
</dbReference>
<dbReference type="CDD" id="cd03271">
    <property type="entry name" value="ABC_UvrA_II"/>
    <property type="match status" value="1"/>
</dbReference>
<evidence type="ECO:0000256" key="10">
    <source>
        <dbReference type="ARBA" id="ARBA00022840"/>
    </source>
</evidence>
<evidence type="ECO:0000256" key="3">
    <source>
        <dbReference type="ARBA" id="ARBA00022723"/>
    </source>
</evidence>
<dbReference type="InterPro" id="IPR013815">
    <property type="entry name" value="ATP_grasp_subdomain_1"/>
</dbReference>
<dbReference type="Gene3D" id="1.20.1580.10">
    <property type="entry name" value="ABC transporter ATPase like domain"/>
    <property type="match status" value="2"/>
</dbReference>
<evidence type="ECO:0000256" key="12">
    <source>
        <dbReference type="ARBA" id="ARBA00023125"/>
    </source>
</evidence>
<evidence type="ECO:0000256" key="14">
    <source>
        <dbReference type="ARBA" id="ARBA00038000"/>
    </source>
</evidence>
<dbReference type="GO" id="GO:0003677">
    <property type="term" value="F:DNA binding"/>
    <property type="evidence" value="ECO:0007669"/>
    <property type="project" value="UniProtKB-KW"/>
</dbReference>
<keyword evidence="5" id="KW-0547">Nucleotide-binding</keyword>
<keyword evidence="13" id="KW-0234">DNA repair</keyword>
<evidence type="ECO:0000256" key="16">
    <source>
        <dbReference type="ARBA" id="ARBA00042156"/>
    </source>
</evidence>
<dbReference type="Gene3D" id="3.40.50.300">
    <property type="entry name" value="P-loop containing nucleotide triphosphate hydrolases"/>
    <property type="match status" value="2"/>
</dbReference>
<evidence type="ECO:0000256" key="9">
    <source>
        <dbReference type="ARBA" id="ARBA00022833"/>
    </source>
</evidence>
<dbReference type="PANTHER" id="PTHR43152">
    <property type="entry name" value="UVRABC SYSTEM PROTEIN A"/>
    <property type="match status" value="1"/>
</dbReference>
<evidence type="ECO:0000256" key="11">
    <source>
        <dbReference type="ARBA" id="ARBA00022881"/>
    </source>
</evidence>
<keyword evidence="4" id="KW-0677">Repeat</keyword>
<dbReference type="Pfam" id="PF17760">
    <property type="entry name" value="UvrA_inter"/>
    <property type="match status" value="1"/>
</dbReference>
<evidence type="ECO:0000256" key="4">
    <source>
        <dbReference type="ARBA" id="ARBA00022737"/>
    </source>
</evidence>
<keyword evidence="3" id="KW-0479">Metal-binding</keyword>
<dbReference type="NCBIfam" id="NF001503">
    <property type="entry name" value="PRK00349.1"/>
    <property type="match status" value="1"/>
</dbReference>
<feature type="domain" description="ABC transporter" evidence="17">
    <location>
        <begin position="623"/>
        <end position="952"/>
    </location>
</feature>
<dbReference type="Gene3D" id="3.30.1490.20">
    <property type="entry name" value="ATP-grasp fold, A domain"/>
    <property type="match status" value="1"/>
</dbReference>
<dbReference type="InterPro" id="IPR003593">
    <property type="entry name" value="AAA+_ATPase"/>
</dbReference>
<keyword evidence="2" id="KW-0963">Cytoplasm</keyword>
<dbReference type="Gene3D" id="1.10.8.280">
    <property type="entry name" value="ABC transporter ATPase domain-like"/>
    <property type="match status" value="1"/>
</dbReference>
<feature type="domain" description="ABC transporter" evidence="17">
    <location>
        <begin position="332"/>
        <end position="608"/>
    </location>
</feature>
<evidence type="ECO:0000259" key="17">
    <source>
        <dbReference type="PROSITE" id="PS50893"/>
    </source>
</evidence>
<dbReference type="PROSITE" id="PS00211">
    <property type="entry name" value="ABC_TRANSPORTER_1"/>
    <property type="match status" value="1"/>
</dbReference>
<dbReference type="Pfam" id="PF17755">
    <property type="entry name" value="UvrA_DNA-bind"/>
    <property type="match status" value="1"/>
</dbReference>
<dbReference type="PROSITE" id="PS50893">
    <property type="entry name" value="ABC_TRANSPORTER_2"/>
    <property type="match status" value="2"/>
</dbReference>
<dbReference type="InterPro" id="IPR041102">
    <property type="entry name" value="UvrA_inter"/>
</dbReference>
<keyword evidence="7" id="KW-0228">DNA excision</keyword>
<keyword evidence="11" id="KW-0267">Excision nuclease</keyword>
<evidence type="ECO:0000313" key="18">
    <source>
        <dbReference type="EMBL" id="CAA9286682.1"/>
    </source>
</evidence>
<dbReference type="GO" id="GO:0005737">
    <property type="term" value="C:cytoplasm"/>
    <property type="evidence" value="ECO:0007669"/>
    <property type="project" value="UniProtKB-SubCell"/>
</dbReference>
<protein>
    <recommendedName>
        <fullName evidence="15">UvrABC system protein A</fullName>
    </recommendedName>
    <alternativeName>
        <fullName evidence="16">Excinuclease ABC subunit A</fullName>
    </alternativeName>
</protein>
<dbReference type="InterPro" id="IPR027417">
    <property type="entry name" value="P-loop_NTPase"/>
</dbReference>
<dbReference type="GO" id="GO:0009380">
    <property type="term" value="C:excinuclease repair complex"/>
    <property type="evidence" value="ECO:0007669"/>
    <property type="project" value="InterPro"/>
</dbReference>
<organism evidence="18">
    <name type="scientific">uncultured Armatimonadetes bacterium</name>
    <dbReference type="NCBI Taxonomy" id="157466"/>
    <lineage>
        <taxon>Bacteria</taxon>
        <taxon>Bacillati</taxon>
        <taxon>Armatimonadota</taxon>
        <taxon>environmental samples</taxon>
    </lineage>
</organism>
<keyword evidence="6" id="KW-0227">DNA damage</keyword>
<keyword evidence="8" id="KW-0863">Zinc-finger</keyword>
<name>A0A6J4JTB8_9BACT</name>
<gene>
    <name evidence="18" type="ORF">AVDCRST_MAG63-4046</name>
</gene>
<comment type="similarity">
    <text evidence="14">Belongs to the ABC transporter superfamily. UvrA family.</text>
</comment>
<evidence type="ECO:0000256" key="1">
    <source>
        <dbReference type="ARBA" id="ARBA00004496"/>
    </source>
</evidence>
<reference evidence="18" key="1">
    <citation type="submission" date="2020-02" db="EMBL/GenBank/DDBJ databases">
        <authorList>
            <person name="Meier V. D."/>
        </authorList>
    </citation>
    <scope>NUCLEOTIDE SEQUENCE</scope>
    <source>
        <strain evidence="18">AVDCRST_MAG63</strain>
    </source>
</reference>
<dbReference type="InterPro" id="IPR004602">
    <property type="entry name" value="UvrA"/>
</dbReference>